<gene>
    <name evidence="2" type="primary">penO</name>
</gene>
<dbReference type="InterPro" id="IPR011009">
    <property type="entry name" value="Kinase-like_dom_sf"/>
</dbReference>
<dbReference type="EMBL" id="AF033858">
    <property type="protein sequence ID" value="AAD39625.1"/>
    <property type="molecule type" value="Genomic_DNA"/>
</dbReference>
<sequence>MESALNGRNESQSNHINGTKVIEKRLNGETKDKERRMNNMKVFDSLLNEKLQIKSPRLVHINEDKFVVSHEWVENATTLEDLLQNDLKRFIDLIPNAMKYLAEINNLPTSINESKNSVVIDNTLSPLVAISEYAYTECTGAELELFSILQHDSDLLKGLITKNQKVVAGVRHGDMRLDQFLVTDLNVLIIVDFEEFGVGDSLTDLAGFLGSILFNTLLDVFSKASMDASSEEDVNRMFMEKGEKKLMEIKPLFQQAISKYSKYNHGSIDFSVLSADIGWFILERIISRSKFTFRLSSVDKAIAGVGRQAIVNPDSLSTFY</sequence>
<dbReference type="SUPFAM" id="SSF56112">
    <property type="entry name" value="Protein kinase-like (PK-like)"/>
    <property type="match status" value="1"/>
</dbReference>
<feature type="compositionally biased region" description="Polar residues" evidence="1">
    <location>
        <begin position="1"/>
        <end position="17"/>
    </location>
</feature>
<keyword evidence="3" id="KW-0614">Plasmid</keyword>
<reference evidence="2" key="1">
    <citation type="submission" date="1998-06" db="EMBL/GenBank/DDBJ databases">
        <title>Pediococcus pentosaceus pediocin A encoding plasmid, pMD136.</title>
        <authorList>
            <person name="Kantor A."/>
            <person name="Mett A."/>
            <person name="Shapira R."/>
        </authorList>
    </citation>
    <scope>NUCLEOTIDE SEQUENCE</scope>
    <source>
        <strain evidence="2">ATCC 43200</strain>
        <plasmid evidence="2">pMD136</plasmid>
    </source>
</reference>
<dbReference type="EMBL" id="AF069302">
    <property type="protein sequence ID" value="AAD25901.1"/>
    <property type="molecule type" value="Genomic_DNA"/>
</dbReference>
<dbReference type="Gene3D" id="3.90.1200.10">
    <property type="match status" value="1"/>
</dbReference>
<name>Q9WVX3_PEDPE</name>
<evidence type="ECO:0000256" key="1">
    <source>
        <dbReference type="SAM" id="MobiDB-lite"/>
    </source>
</evidence>
<feature type="region of interest" description="Disordered" evidence="1">
    <location>
        <begin position="1"/>
        <end position="21"/>
    </location>
</feature>
<protein>
    <submittedName>
        <fullName evidence="2">PenO</fullName>
    </submittedName>
</protein>
<accession>Q9WVX3</accession>
<organism evidence="3">
    <name type="scientific">Pediococcus pentosaceus</name>
    <dbReference type="NCBI Taxonomy" id="1255"/>
    <lineage>
        <taxon>Bacteria</taxon>
        <taxon>Bacillati</taxon>
        <taxon>Bacillota</taxon>
        <taxon>Bacilli</taxon>
        <taxon>Lactobacillales</taxon>
        <taxon>Lactobacillaceae</taxon>
        <taxon>Pediococcus</taxon>
    </lineage>
</organism>
<dbReference type="AlphaFoldDB" id="Q9WVX3"/>
<evidence type="ECO:0000313" key="3">
    <source>
        <dbReference type="EMBL" id="AAD39625.1"/>
    </source>
</evidence>
<proteinExistence type="predicted"/>
<geneLocation type="plasmid" evidence="3">
    <name>pMD136</name>
</geneLocation>
<evidence type="ECO:0000313" key="2">
    <source>
        <dbReference type="EMBL" id="AAD25901.1"/>
    </source>
</evidence>
<reference evidence="3" key="2">
    <citation type="journal article" date="2000" name="Plasmid">
        <title>Nucleotide sequence and analysis of plasmid pMD136 from Pediococcus pentosaceus FBB61 (ATCC43200) involved in pediocin A production.</title>
        <authorList>
            <person name="Giacomini A."/>
            <person name="Squartini A."/>
            <person name="Nuti M.P."/>
        </authorList>
    </citation>
    <scope>NUCLEOTIDE SEQUENCE</scope>
    <source>
        <strain evidence="3">ATCC 43200</strain>
        <plasmid evidence="3">pMD136</plasmid>
    </source>
</reference>
<dbReference type="RefSeq" id="WP_010889639.1">
    <property type="nucleotide sequence ID" value="NC_001277.1"/>
</dbReference>